<feature type="domain" description="CBS" evidence="13">
    <location>
        <begin position="386"/>
        <end position="444"/>
    </location>
</feature>
<dbReference type="SUPFAM" id="SSF54631">
    <property type="entry name" value="CBS-domain pair"/>
    <property type="match status" value="1"/>
</dbReference>
<dbReference type="EC" id="3.1.4.-" evidence="14"/>
<dbReference type="Proteomes" id="UP000580856">
    <property type="component" value="Unassembled WGS sequence"/>
</dbReference>
<proteinExistence type="inferred from homology"/>
<evidence type="ECO:0000256" key="8">
    <source>
        <dbReference type="ARBA" id="ARBA00022741"/>
    </source>
</evidence>
<evidence type="ECO:0000256" key="4">
    <source>
        <dbReference type="ARBA" id="ARBA00022679"/>
    </source>
</evidence>
<evidence type="ECO:0000256" key="12">
    <source>
        <dbReference type="RuleBase" id="RU003953"/>
    </source>
</evidence>
<evidence type="ECO:0000256" key="10">
    <source>
        <dbReference type="ARBA" id="ARBA00022884"/>
    </source>
</evidence>
<dbReference type="PROSITE" id="PS51371">
    <property type="entry name" value="CBS"/>
    <property type="match status" value="2"/>
</dbReference>
<dbReference type="Pfam" id="PF00571">
    <property type="entry name" value="CBS"/>
    <property type="match status" value="2"/>
</dbReference>
<keyword evidence="8" id="KW-0547">Nucleotide-binding</keyword>
<dbReference type="PANTHER" id="PTHR47788">
    <property type="entry name" value="POLYA POLYMERASE"/>
    <property type="match status" value="1"/>
</dbReference>
<gene>
    <name evidence="14" type="ORF">GGQ74_000452</name>
</gene>
<dbReference type="Gene3D" id="3.10.310.30">
    <property type="match status" value="1"/>
</dbReference>
<dbReference type="SUPFAM" id="SSF81301">
    <property type="entry name" value="Nucleotidyltransferase"/>
    <property type="match status" value="1"/>
</dbReference>
<keyword evidence="7" id="KW-0479">Metal-binding</keyword>
<comment type="caution">
    <text evidence="14">The sequence shown here is derived from an EMBL/GenBank/DDBJ whole genome shotgun (WGS) entry which is preliminary data.</text>
</comment>
<dbReference type="Gene3D" id="3.30.460.10">
    <property type="entry name" value="Beta Polymerase, domain 2"/>
    <property type="match status" value="1"/>
</dbReference>
<dbReference type="SUPFAM" id="SSF81891">
    <property type="entry name" value="Poly A polymerase C-terminal region-like"/>
    <property type="match status" value="1"/>
</dbReference>
<keyword evidence="11" id="KW-0129">CBS domain</keyword>
<dbReference type="InterPro" id="IPR002646">
    <property type="entry name" value="PolA_pol_head_dom"/>
</dbReference>
<dbReference type="Pfam" id="PF12627">
    <property type="entry name" value="PolyA_pol_RNAbd"/>
    <property type="match status" value="1"/>
</dbReference>
<sequence>MPNRLKAPTIITTHMNADFDALAAMIAASRLYPDATLVFPGSQEKNLRNFYIQSAMYMFNFRGVKEIDLSSVSRLVVVDTRQKSRVNHVAQVFENPNLVIDAYDHHPNSEDDVVHRDGIVVNWGSTATILCHELMKRGVTLDRDEANIIGLGIYEDTGSFTFNSTTPQDFAAASWLLSQGMDVTFIADLITRDLSSDQIALLNTMLESAKTHEIKGVSVVITEVSTEEYVNDFALLAHKMLDMEHIHVLFALARMNDRIQMVARSRIPDVDVGLICASFGGGGHAAAASASIKDRTPSQVKDELFALLYSHINPQQVVRQLMSHPPILIESDHTTAQASETMTRFGLKAAPVVDPKTGECKGILEHQIADKAVSHGLGSAPATDYLMRSNASVPPDSDLYNVMEIILGQGQRLVPVVEDGHVIGVLTRTDLINILIEEPARIPESLLPERMRERNVRIMLRDRLPRELFNILLRAGELARDVGMEAYAVGGFIRDILLNTPNSDLDLVVEGDGIAFARTLAQSMGGRVRAHHKFRTAVVILENGQRIDVATARLEYYEYPAALPTVELSSIKMDLYRRDFTINALAVQLNPANFGKLVDFFGAQRDIKNRVVRVLHSLSFVEDPTRILRAIRFAKRYNFRIGGQTDRLIRNAMQLDMIPKLSGSRIFHELNLIFEEEHAVDCLRQMRDYRLLEAIHPLLTLTPAQENLLEEIEKVRDWYRLLYLDEKPRNWMIYLLAVFNGMPEEDILSVCTRLNLTKRQSSDILTLRTQTNETVYRFKMWRHRGGPVSELFFMLEMLPLEGLLFFMSRYNQEEVRKSLSMYLTQLKGMELDVSGRDLKGMGLEPGPLYGEILRKLRAAMLDGQATCRDDQLALARRLAKDQRYIGLDAAPR</sequence>
<dbReference type="GO" id="GO:0000166">
    <property type="term" value="F:nucleotide binding"/>
    <property type="evidence" value="ECO:0007669"/>
    <property type="project" value="UniProtKB-KW"/>
</dbReference>
<comment type="cofactor">
    <cofactor evidence="1">
        <name>Mg(2+)</name>
        <dbReference type="ChEBI" id="CHEBI:18420"/>
    </cofactor>
</comment>
<feature type="domain" description="CBS" evidence="13">
    <location>
        <begin position="322"/>
        <end position="379"/>
    </location>
</feature>
<dbReference type="SUPFAM" id="SSF64182">
    <property type="entry name" value="DHH phosphoesterases"/>
    <property type="match status" value="1"/>
</dbReference>
<organism evidence="14 15">
    <name type="scientific">Desulfobaculum xiamenense</name>
    <dbReference type="NCBI Taxonomy" id="995050"/>
    <lineage>
        <taxon>Bacteria</taxon>
        <taxon>Pseudomonadati</taxon>
        <taxon>Thermodesulfobacteriota</taxon>
        <taxon>Desulfovibrionia</taxon>
        <taxon>Desulfovibrionales</taxon>
        <taxon>Desulfovibrionaceae</taxon>
        <taxon>Desulfobaculum</taxon>
    </lineage>
</organism>
<accession>A0A846QK04</accession>
<evidence type="ECO:0000259" key="13">
    <source>
        <dbReference type="PROSITE" id="PS51371"/>
    </source>
</evidence>
<dbReference type="EC" id="2.7.7.72" evidence="14"/>
<dbReference type="Gene3D" id="3.90.1640.10">
    <property type="entry name" value="inorganic pyrophosphatase (n-terminal core)"/>
    <property type="match status" value="1"/>
</dbReference>
<dbReference type="RefSeq" id="WP_167939917.1">
    <property type="nucleotide sequence ID" value="NZ_JAATJA010000001.1"/>
</dbReference>
<dbReference type="Gene3D" id="3.10.580.10">
    <property type="entry name" value="CBS-domain"/>
    <property type="match status" value="1"/>
</dbReference>
<evidence type="ECO:0000256" key="6">
    <source>
        <dbReference type="ARBA" id="ARBA00022695"/>
    </source>
</evidence>
<dbReference type="AlphaFoldDB" id="A0A846QK04"/>
<reference evidence="14 15" key="1">
    <citation type="submission" date="2020-03" db="EMBL/GenBank/DDBJ databases">
        <title>Genomic Encyclopedia of Type Strains, Phase IV (KMG-IV): sequencing the most valuable type-strain genomes for metagenomic binning, comparative biology and taxonomic classification.</title>
        <authorList>
            <person name="Goeker M."/>
        </authorList>
    </citation>
    <scope>NUCLEOTIDE SEQUENCE [LARGE SCALE GENOMIC DNA]</scope>
    <source>
        <strain evidence="14 15">DSM 24233</strain>
    </source>
</reference>
<keyword evidence="3" id="KW-0820">tRNA-binding</keyword>
<name>A0A846QK04_9BACT</name>
<protein>
    <submittedName>
        <fullName evidence="14">tRNA nucleotidyltransferase (CCA-adding enzyme)</fullName>
        <ecNumber evidence="14">2.7.7.72</ecNumber>
        <ecNumber evidence="14">3.1.3.-</ecNumber>
        <ecNumber evidence="14">3.1.4.-</ecNumber>
    </submittedName>
</protein>
<keyword evidence="5" id="KW-0819">tRNA processing</keyword>
<dbReference type="CDD" id="cd05398">
    <property type="entry name" value="NT_ClassII-CCAase"/>
    <property type="match status" value="1"/>
</dbReference>
<keyword evidence="14" id="KW-0378">Hydrolase</keyword>
<evidence type="ECO:0000256" key="1">
    <source>
        <dbReference type="ARBA" id="ARBA00001946"/>
    </source>
</evidence>
<evidence type="ECO:0000313" key="15">
    <source>
        <dbReference type="Proteomes" id="UP000580856"/>
    </source>
</evidence>
<dbReference type="GO" id="GO:0046872">
    <property type="term" value="F:metal ion binding"/>
    <property type="evidence" value="ECO:0007669"/>
    <property type="project" value="UniProtKB-KW"/>
</dbReference>
<evidence type="ECO:0000313" key="14">
    <source>
        <dbReference type="EMBL" id="NJB66812.1"/>
    </source>
</evidence>
<evidence type="ECO:0000256" key="11">
    <source>
        <dbReference type="PROSITE-ProRule" id="PRU00703"/>
    </source>
</evidence>
<keyword evidence="10 12" id="KW-0694">RNA-binding</keyword>
<dbReference type="GO" id="GO:0008033">
    <property type="term" value="P:tRNA processing"/>
    <property type="evidence" value="ECO:0007669"/>
    <property type="project" value="UniProtKB-KW"/>
</dbReference>
<dbReference type="GO" id="GO:0016787">
    <property type="term" value="F:hydrolase activity"/>
    <property type="evidence" value="ECO:0007669"/>
    <property type="project" value="UniProtKB-KW"/>
</dbReference>
<dbReference type="GO" id="GO:0000049">
    <property type="term" value="F:tRNA binding"/>
    <property type="evidence" value="ECO:0007669"/>
    <property type="project" value="UniProtKB-KW"/>
</dbReference>
<dbReference type="InterPro" id="IPR000644">
    <property type="entry name" value="CBS_dom"/>
</dbReference>
<evidence type="ECO:0000256" key="2">
    <source>
        <dbReference type="ARBA" id="ARBA00007265"/>
    </source>
</evidence>
<dbReference type="InterPro" id="IPR052390">
    <property type="entry name" value="tRNA_nt/polyA_polymerase"/>
</dbReference>
<keyword evidence="6 14" id="KW-0548">Nucleotidyltransferase</keyword>
<dbReference type="Gene3D" id="1.10.3090.10">
    <property type="entry name" value="cca-adding enzyme, domain 2"/>
    <property type="match status" value="1"/>
</dbReference>
<evidence type="ECO:0000256" key="9">
    <source>
        <dbReference type="ARBA" id="ARBA00022842"/>
    </source>
</evidence>
<evidence type="ECO:0000256" key="7">
    <source>
        <dbReference type="ARBA" id="ARBA00022723"/>
    </source>
</evidence>
<dbReference type="InterPro" id="IPR038763">
    <property type="entry name" value="DHH_sf"/>
</dbReference>
<dbReference type="CDD" id="cd17772">
    <property type="entry name" value="CBS_pair_DHH_polyA_Pol_assoc"/>
    <property type="match status" value="1"/>
</dbReference>
<evidence type="ECO:0000256" key="3">
    <source>
        <dbReference type="ARBA" id="ARBA00022555"/>
    </source>
</evidence>
<dbReference type="InterPro" id="IPR043519">
    <property type="entry name" value="NT_sf"/>
</dbReference>
<keyword evidence="15" id="KW-1185">Reference proteome</keyword>
<dbReference type="EC" id="3.1.3.-" evidence="14"/>
<dbReference type="PANTHER" id="PTHR47788:SF1">
    <property type="entry name" value="A-ADDING TRNA NUCLEOTIDYLTRANSFERASE"/>
    <property type="match status" value="1"/>
</dbReference>
<dbReference type="InterPro" id="IPR032828">
    <property type="entry name" value="PolyA_RNA-bd"/>
</dbReference>
<dbReference type="EMBL" id="JAATJA010000001">
    <property type="protein sequence ID" value="NJB66812.1"/>
    <property type="molecule type" value="Genomic_DNA"/>
</dbReference>
<keyword evidence="4 12" id="KW-0808">Transferase</keyword>
<dbReference type="Pfam" id="PF01743">
    <property type="entry name" value="PolyA_pol"/>
    <property type="match status" value="1"/>
</dbReference>
<dbReference type="GO" id="GO:0004810">
    <property type="term" value="F:CCA tRNA nucleotidyltransferase activity"/>
    <property type="evidence" value="ECO:0007669"/>
    <property type="project" value="UniProtKB-EC"/>
</dbReference>
<dbReference type="InterPro" id="IPR046342">
    <property type="entry name" value="CBS_dom_sf"/>
</dbReference>
<dbReference type="SMART" id="SM00116">
    <property type="entry name" value="CBS"/>
    <property type="match status" value="2"/>
</dbReference>
<keyword evidence="9" id="KW-0460">Magnesium</keyword>
<comment type="similarity">
    <text evidence="2 12">Belongs to the tRNA nucleotidyltransferase/poly(A) polymerase family.</text>
</comment>
<evidence type="ECO:0000256" key="5">
    <source>
        <dbReference type="ARBA" id="ARBA00022694"/>
    </source>
</evidence>